<dbReference type="RefSeq" id="WP_150898817.1">
    <property type="nucleotide sequence ID" value="NZ_WAAU01000008.1"/>
</dbReference>
<name>A0A7J5APN6_9FLAO</name>
<dbReference type="InterPro" id="IPR024079">
    <property type="entry name" value="MetalloPept_cat_dom_sf"/>
</dbReference>
<dbReference type="SUPFAM" id="SSF55486">
    <property type="entry name" value="Metalloproteases ('zincins'), catalytic domain"/>
    <property type="match status" value="1"/>
</dbReference>
<evidence type="ECO:0000313" key="2">
    <source>
        <dbReference type="EMBL" id="KAB1159571.1"/>
    </source>
</evidence>
<protein>
    <submittedName>
        <fullName evidence="2">Peptidase</fullName>
    </submittedName>
</protein>
<feature type="chain" id="PRO_5029460805" evidence="1">
    <location>
        <begin position="23"/>
        <end position="275"/>
    </location>
</feature>
<dbReference type="AlphaFoldDB" id="A0A7J5APN6"/>
<dbReference type="EMBL" id="WAAU01000008">
    <property type="protein sequence ID" value="KAB1159571.1"/>
    <property type="molecule type" value="Genomic_DNA"/>
</dbReference>
<dbReference type="PROSITE" id="PS51257">
    <property type="entry name" value="PROKAR_LIPOPROTEIN"/>
    <property type="match status" value="1"/>
</dbReference>
<dbReference type="Proteomes" id="UP000467305">
    <property type="component" value="Unassembled WGS sequence"/>
</dbReference>
<comment type="caution">
    <text evidence="2">The sequence shown here is derived from an EMBL/GenBank/DDBJ whole genome shotgun (WGS) entry which is preliminary data.</text>
</comment>
<dbReference type="Pfam" id="PF12388">
    <property type="entry name" value="Peptidase_M57"/>
    <property type="match status" value="1"/>
</dbReference>
<evidence type="ECO:0000313" key="3">
    <source>
        <dbReference type="Proteomes" id="UP000467305"/>
    </source>
</evidence>
<keyword evidence="1" id="KW-0732">Signal</keyword>
<reference evidence="2 3" key="1">
    <citation type="submission" date="2019-09" db="EMBL/GenBank/DDBJ databases">
        <authorList>
            <person name="Cao W.R."/>
        </authorList>
    </citation>
    <scope>NUCLEOTIDE SEQUENCE [LARGE SCALE GENOMIC DNA]</scope>
    <source>
        <strain evidence="3">a4</strain>
    </source>
</reference>
<organism evidence="2 3">
    <name type="scientific">Tenacibaculum aiptasiae</name>
    <dbReference type="NCBI Taxonomy" id="426481"/>
    <lineage>
        <taxon>Bacteria</taxon>
        <taxon>Pseudomonadati</taxon>
        <taxon>Bacteroidota</taxon>
        <taxon>Flavobacteriia</taxon>
        <taxon>Flavobacteriales</taxon>
        <taxon>Flavobacteriaceae</taxon>
        <taxon>Tenacibaculum</taxon>
    </lineage>
</organism>
<proteinExistence type="predicted"/>
<sequence length="275" mass="30427">MKKITLQTLSLLAIMTLTTSCSDNETSLNQNTKIPKQILTKLEDFNINTDNITLSKQHLPDGTSRDRYLVEGDIYLSHEQIMNFEKVGQYLGKNYRTSNLVDRGTTINIMGYNASDGYGLSSREQTALRMAVENYNELNLDIQFNLTFGTNYSPQDMLVYVDANAVGAGGSAGFPSNGKPYKWVEIHGLGNFSLDVIEHVITHEIGHSVGFRHTDWQTRRSCGQNVNEGQAGVGALPIPGTTAGYDPTSLMLACFSSNSSGEFNQNDRIALNYLY</sequence>
<evidence type="ECO:0000256" key="1">
    <source>
        <dbReference type="SAM" id="SignalP"/>
    </source>
</evidence>
<gene>
    <name evidence="2" type="ORF">F7018_04475</name>
</gene>
<feature type="signal peptide" evidence="1">
    <location>
        <begin position="1"/>
        <end position="22"/>
    </location>
</feature>
<dbReference type="Gene3D" id="3.40.390.10">
    <property type="entry name" value="Collagenase (Catalytic Domain)"/>
    <property type="match status" value="1"/>
</dbReference>
<accession>A0A7J5APN6</accession>
<dbReference type="InterPro" id="IPR024653">
    <property type="entry name" value="Peptidase_M10/M27/M57"/>
</dbReference>
<dbReference type="OrthoDB" id="785995at2"/>
<dbReference type="GO" id="GO:0008237">
    <property type="term" value="F:metallopeptidase activity"/>
    <property type="evidence" value="ECO:0007669"/>
    <property type="project" value="InterPro"/>
</dbReference>
<keyword evidence="3" id="KW-1185">Reference proteome</keyword>